<comment type="caution">
    <text evidence="1">The sequence shown here is derived from an EMBL/GenBank/DDBJ whole genome shotgun (WGS) entry which is preliminary data.</text>
</comment>
<sequence length="157" mass="17579">MSLSTVETLIERIAALMTADSAFIGTTYAVEKIYNRPVPMPPENVCVSVYTNKTPKVQVSDTGFDDVVYEIIIETHYCQYDEEGSKDVADLLAQRLRTFIDANVADGTNWYNSGKYYDGQDTEITKSIGIRGEGDKAQPFSWIITATWPIVAYVQRS</sequence>
<evidence type="ECO:0000313" key="1">
    <source>
        <dbReference type="EMBL" id="OGD78799.1"/>
    </source>
</evidence>
<gene>
    <name evidence="1" type="ORF">A2368_01520</name>
</gene>
<proteinExistence type="predicted"/>
<organism evidence="1 2">
    <name type="scientific">Candidatus Collierbacteria bacterium RIFOXYB1_FULL_49_13</name>
    <dbReference type="NCBI Taxonomy" id="1817728"/>
    <lineage>
        <taxon>Bacteria</taxon>
        <taxon>Candidatus Collieribacteriota</taxon>
    </lineage>
</organism>
<protein>
    <recommendedName>
        <fullName evidence="3">Phage tail protein</fullName>
    </recommendedName>
</protein>
<reference evidence="1 2" key="1">
    <citation type="journal article" date="2016" name="Nat. Commun.">
        <title>Thousands of microbial genomes shed light on interconnected biogeochemical processes in an aquifer system.</title>
        <authorList>
            <person name="Anantharaman K."/>
            <person name="Brown C.T."/>
            <person name="Hug L.A."/>
            <person name="Sharon I."/>
            <person name="Castelle C.J."/>
            <person name="Probst A.J."/>
            <person name="Thomas B.C."/>
            <person name="Singh A."/>
            <person name="Wilkins M.J."/>
            <person name="Karaoz U."/>
            <person name="Brodie E.L."/>
            <person name="Williams K.H."/>
            <person name="Hubbard S.S."/>
            <person name="Banfield J.F."/>
        </authorList>
    </citation>
    <scope>NUCLEOTIDE SEQUENCE [LARGE SCALE GENOMIC DNA]</scope>
</reference>
<name>A0A1F5FGL0_9BACT</name>
<evidence type="ECO:0000313" key="2">
    <source>
        <dbReference type="Proteomes" id="UP000176682"/>
    </source>
</evidence>
<dbReference type="AlphaFoldDB" id="A0A1F5FGL0"/>
<dbReference type="EMBL" id="MFAM01000035">
    <property type="protein sequence ID" value="OGD78799.1"/>
    <property type="molecule type" value="Genomic_DNA"/>
</dbReference>
<evidence type="ECO:0008006" key="3">
    <source>
        <dbReference type="Google" id="ProtNLM"/>
    </source>
</evidence>
<accession>A0A1F5FGL0</accession>
<dbReference type="Proteomes" id="UP000176682">
    <property type="component" value="Unassembled WGS sequence"/>
</dbReference>